<dbReference type="InterPro" id="IPR003953">
    <property type="entry name" value="FAD-dep_OxRdtase_2_FAD-bd"/>
</dbReference>
<keyword evidence="2" id="KW-0560">Oxidoreductase</keyword>
<dbReference type="SUPFAM" id="SSF51905">
    <property type="entry name" value="FAD/NAD(P)-binding domain"/>
    <property type="match status" value="1"/>
</dbReference>
<keyword evidence="1" id="KW-0285">Flavoprotein</keyword>
<dbReference type="InterPro" id="IPR050315">
    <property type="entry name" value="FAD-oxidoreductase_2"/>
</dbReference>
<dbReference type="SUPFAM" id="SSF56425">
    <property type="entry name" value="Succinate dehydrogenase/fumarate reductase flavoprotein, catalytic domain"/>
    <property type="match status" value="1"/>
</dbReference>
<dbReference type="PANTHER" id="PTHR43400:SF1">
    <property type="entry name" value="FUMARATE REDUCTASE"/>
    <property type="match status" value="1"/>
</dbReference>
<dbReference type="InterPro" id="IPR036188">
    <property type="entry name" value="FAD/NAD-bd_sf"/>
</dbReference>
<protein>
    <recommendedName>
        <fullName evidence="3">FAD-dependent oxidoreductase 2 FAD-binding domain-containing protein</fullName>
    </recommendedName>
</protein>
<evidence type="ECO:0000259" key="3">
    <source>
        <dbReference type="Pfam" id="PF00890"/>
    </source>
</evidence>
<dbReference type="Pfam" id="PF00890">
    <property type="entry name" value="FAD_binding_2"/>
    <property type="match status" value="1"/>
</dbReference>
<dbReference type="PANTHER" id="PTHR43400">
    <property type="entry name" value="FUMARATE REDUCTASE"/>
    <property type="match status" value="1"/>
</dbReference>
<evidence type="ECO:0000313" key="4">
    <source>
        <dbReference type="EMBL" id="ODQ69190.1"/>
    </source>
</evidence>
<dbReference type="InterPro" id="IPR027477">
    <property type="entry name" value="Succ_DH/fumarate_Rdtase_cat_sf"/>
</dbReference>
<evidence type="ECO:0000313" key="5">
    <source>
        <dbReference type="Proteomes" id="UP000094385"/>
    </source>
</evidence>
<reference evidence="4 5" key="1">
    <citation type="journal article" date="2016" name="Proc. Natl. Acad. Sci. U.S.A.">
        <title>Comparative genomics of biotechnologically important yeasts.</title>
        <authorList>
            <person name="Riley R."/>
            <person name="Haridas S."/>
            <person name="Wolfe K.H."/>
            <person name="Lopes M.R."/>
            <person name="Hittinger C.T."/>
            <person name="Goeker M."/>
            <person name="Salamov A.A."/>
            <person name="Wisecaver J.H."/>
            <person name="Long T.M."/>
            <person name="Calvey C.H."/>
            <person name="Aerts A.L."/>
            <person name="Barry K.W."/>
            <person name="Choi C."/>
            <person name="Clum A."/>
            <person name="Coughlan A.Y."/>
            <person name="Deshpande S."/>
            <person name="Douglass A.P."/>
            <person name="Hanson S.J."/>
            <person name="Klenk H.-P."/>
            <person name="LaButti K.M."/>
            <person name="Lapidus A."/>
            <person name="Lindquist E.A."/>
            <person name="Lipzen A.M."/>
            <person name="Meier-Kolthoff J.P."/>
            <person name="Ohm R.A."/>
            <person name="Otillar R.P."/>
            <person name="Pangilinan J.L."/>
            <person name="Peng Y."/>
            <person name="Rokas A."/>
            <person name="Rosa C.A."/>
            <person name="Scheuner C."/>
            <person name="Sibirny A.A."/>
            <person name="Slot J.C."/>
            <person name="Stielow J.B."/>
            <person name="Sun H."/>
            <person name="Kurtzman C.P."/>
            <person name="Blackwell M."/>
            <person name="Grigoriev I.V."/>
            <person name="Jeffries T.W."/>
        </authorList>
    </citation>
    <scope>NUCLEOTIDE SEQUENCE [LARGE SCALE GENOMIC DNA]</scope>
    <source>
        <strain evidence="4 5">NRRL Y-11557</strain>
    </source>
</reference>
<organism evidence="4 5">
    <name type="scientific">Lipomyces starkeyi NRRL Y-11557</name>
    <dbReference type="NCBI Taxonomy" id="675824"/>
    <lineage>
        <taxon>Eukaryota</taxon>
        <taxon>Fungi</taxon>
        <taxon>Dikarya</taxon>
        <taxon>Ascomycota</taxon>
        <taxon>Saccharomycotina</taxon>
        <taxon>Lipomycetes</taxon>
        <taxon>Lipomycetales</taxon>
        <taxon>Lipomycetaceae</taxon>
        <taxon>Lipomyces</taxon>
    </lineage>
</organism>
<keyword evidence="5" id="KW-1185">Reference proteome</keyword>
<evidence type="ECO:0000256" key="2">
    <source>
        <dbReference type="ARBA" id="ARBA00023002"/>
    </source>
</evidence>
<proteinExistence type="predicted"/>
<dbReference type="AlphaFoldDB" id="A0A1E3PV32"/>
<dbReference type="Gene3D" id="3.90.700.10">
    <property type="entry name" value="Succinate dehydrogenase/fumarate reductase flavoprotein, catalytic domain"/>
    <property type="match status" value="1"/>
</dbReference>
<dbReference type="EMBL" id="KV454305">
    <property type="protein sequence ID" value="ODQ69190.1"/>
    <property type="molecule type" value="Genomic_DNA"/>
</dbReference>
<feature type="domain" description="FAD-dependent oxidoreductase 2 FAD-binding" evidence="3">
    <location>
        <begin position="11"/>
        <end position="110"/>
    </location>
</feature>
<dbReference type="OrthoDB" id="10254877at2759"/>
<dbReference type="STRING" id="675824.A0A1E3PV32"/>
<accession>A0A1E3PV32</accession>
<dbReference type="GO" id="GO:0016491">
    <property type="term" value="F:oxidoreductase activity"/>
    <property type="evidence" value="ECO:0007669"/>
    <property type="project" value="UniProtKB-KW"/>
</dbReference>
<dbReference type="Gene3D" id="3.50.50.60">
    <property type="entry name" value="FAD/NAD(P)-binding domain"/>
    <property type="match status" value="1"/>
</dbReference>
<gene>
    <name evidence="4" type="ORF">LIPSTDRAFT_76438</name>
</gene>
<evidence type="ECO:0000256" key="1">
    <source>
        <dbReference type="ARBA" id="ARBA00022630"/>
    </source>
</evidence>
<name>A0A1E3PV32_LIPST</name>
<sequence length="164" mass="18110">MTGHELANDIGCGKDKLKKVLENYNDTAAGKRKDPYGKKYFHNLPLDINDNNFHVALVTQVLHFTVGGAEITDRAQVLHARSKEPFDGLYACGELAGGVHGANRLGGSSLLGCVVYRRVRTCSWRLGIAMFVPESPQTRCLNGEQASPHNLISHRPIQPRPFCR</sequence>
<dbReference type="Proteomes" id="UP000094385">
    <property type="component" value="Unassembled WGS sequence"/>
</dbReference>